<reference evidence="2" key="3">
    <citation type="submission" date="2021-06" db="EMBL/GenBank/DDBJ databases">
        <title>Updating the genus Pseudomonas: Description of 43 new species and partition of the Pseudomonas putida group.</title>
        <authorList>
            <person name="Girard L."/>
            <person name="Lood C."/>
            <person name="Vandamme P."/>
            <person name="Rokni-Zadeh H."/>
            <person name="Van Noort V."/>
            <person name="Hofte M."/>
            <person name="Lavigne R."/>
            <person name="De Mot R."/>
        </authorList>
    </citation>
    <scope>NUCLEOTIDE SEQUENCE</scope>
    <source>
        <strain evidence="2">SWRI10</strain>
    </source>
</reference>
<reference evidence="1" key="2">
    <citation type="submission" date="2020-07" db="EMBL/GenBank/DDBJ databases">
        <authorList>
            <person name="Lood C."/>
            <person name="Girard L."/>
        </authorList>
    </citation>
    <scope>NUCLEOTIDE SEQUENCE</scope>
    <source>
        <strain evidence="1">SWRI10</strain>
    </source>
</reference>
<dbReference type="AlphaFoldDB" id="A0A923JTU5"/>
<dbReference type="Proteomes" id="UP000599879">
    <property type="component" value="Unassembled WGS sequence"/>
</dbReference>
<protein>
    <submittedName>
        <fullName evidence="1">Uncharacterized protein</fullName>
    </submittedName>
</protein>
<dbReference type="EMBL" id="JABWRE010000001">
    <property type="protein sequence ID" value="MBC3439386.1"/>
    <property type="molecule type" value="Genomic_DNA"/>
</dbReference>
<dbReference type="EMBL" id="JABWRE020000001">
    <property type="protein sequence ID" value="MBV4538619.1"/>
    <property type="molecule type" value="Genomic_DNA"/>
</dbReference>
<dbReference type="RefSeq" id="WP_186552971.1">
    <property type="nucleotide sequence ID" value="NZ_JABWRE020000001.1"/>
</dbReference>
<name>A0A923JTU5_9PSED</name>
<comment type="caution">
    <text evidence="1">The sequence shown here is derived from an EMBL/GenBank/DDBJ whole genome shotgun (WGS) entry which is preliminary data.</text>
</comment>
<sequence>MSLAAQERGALSALLSRTADNSAFYTALTAADGVSEINELAGLRADPRYRLVRVDRRLGPGKNEFEIALVDDIEMSVAFYDKVTLVYVPGVSSRLLARNSIWRSASNRHSLALRDISQKVLFNYIVQHYDIFLEADTMTDGGNFNWHRQVSRAIEKGLYAFVYDATTQALQSIPTQRALNDLQDLAWSDPNHEALRAVISLSPLASRLEIPTGFASASGNDQYH</sequence>
<accession>A0A923JTU5</accession>
<reference evidence="1" key="1">
    <citation type="journal article" date="2020" name="Microorganisms">
        <title>Reliable Identification of Environmental Pseudomonas Isolates Using the rpoD Gene.</title>
        <authorList>
            <consortium name="The Broad Institute Genome Sequencing Platform"/>
            <person name="Girard L."/>
            <person name="Lood C."/>
            <person name="Rokni-Zadeh H."/>
            <person name="van Noort V."/>
            <person name="Lavigne R."/>
            <person name="De Mot R."/>
        </authorList>
    </citation>
    <scope>NUCLEOTIDE SEQUENCE</scope>
    <source>
        <strain evidence="1">SWRI10</strain>
    </source>
</reference>
<proteinExistence type="predicted"/>
<evidence type="ECO:0000313" key="1">
    <source>
        <dbReference type="EMBL" id="MBC3439386.1"/>
    </source>
</evidence>
<evidence type="ECO:0000313" key="2">
    <source>
        <dbReference type="EMBL" id="MBV4538619.1"/>
    </source>
</evidence>
<organism evidence="1">
    <name type="scientific">Pseudomonas urmiensis</name>
    <dbReference type="NCBI Taxonomy" id="2745493"/>
    <lineage>
        <taxon>Bacteria</taxon>
        <taxon>Pseudomonadati</taxon>
        <taxon>Pseudomonadota</taxon>
        <taxon>Gammaproteobacteria</taxon>
        <taxon>Pseudomonadales</taxon>
        <taxon>Pseudomonadaceae</taxon>
        <taxon>Pseudomonas</taxon>
    </lineage>
</organism>
<gene>
    <name evidence="1" type="ORF">HU737_01750</name>
    <name evidence="2" type="ORF">HU737_021930</name>
</gene>